<name>A0A8J7LHK0_9NOST</name>
<reference evidence="2 3" key="1">
    <citation type="journal article" date="2021" name="Int. J. Syst. Evol. Microbiol.">
        <title>Amazonocrinis nigriterrae gen. nov., sp. nov., Atlanticothrix silvestris gen. nov., sp. nov. and Dendronalium phyllosphericum gen. nov., sp. nov., nostocacean cyanobacteria from Brazilian environments.</title>
        <authorList>
            <person name="Alvarenga D.O."/>
            <person name="Andreote A.P.D."/>
            <person name="Branco L.H.Z."/>
            <person name="Delbaje E."/>
            <person name="Cruz R.B."/>
            <person name="Varani A.M."/>
            <person name="Fiore M.F."/>
        </authorList>
    </citation>
    <scope>NUCLEOTIDE SEQUENCE [LARGE SCALE GENOMIC DNA]</scope>
    <source>
        <strain evidence="2 3">CENA369</strain>
    </source>
</reference>
<evidence type="ECO:0000313" key="3">
    <source>
        <dbReference type="Proteomes" id="UP000662314"/>
    </source>
</evidence>
<proteinExistence type="predicted"/>
<evidence type="ECO:0000259" key="1">
    <source>
        <dbReference type="Pfam" id="PF12204"/>
    </source>
</evidence>
<sequence length="260" mass="29417">MTSKSVDNVAQRENQLQNWNNFCRYHVGDWHGIWTKYSPEGHSIDSFKCVRSFHLSEDSSQITQQNYYTYSDGKTELQDAGPYTSAGLSFNGHLFVVLFLDNSFSWGSTKIANADAQLFCETGFAHGNRRMSLSAVYKKSGELQHIRAISEQLDSFNEALPSPGVIQPDGVWQGTVKQITPDLVTSSPKEIGWQPLENECGNNQVFYLRGGSISCPLRIESNTVLDLIVDWQADPNKLFRGIRHFDNCELSRFLLKVYES</sequence>
<dbReference type="RefSeq" id="WP_214434808.1">
    <property type="nucleotide sequence ID" value="NZ_CAWPUQ010000146.1"/>
</dbReference>
<gene>
    <name evidence="2" type="ORF">I8752_24320</name>
</gene>
<keyword evidence="3" id="KW-1185">Reference proteome</keyword>
<dbReference type="Gene3D" id="2.40.128.20">
    <property type="match status" value="1"/>
</dbReference>
<protein>
    <submittedName>
        <fullName evidence="2">DUF3598 family protein</fullName>
    </submittedName>
</protein>
<dbReference type="InterPro" id="IPR012674">
    <property type="entry name" value="Calycin"/>
</dbReference>
<evidence type="ECO:0000313" key="2">
    <source>
        <dbReference type="EMBL" id="MBH8576064.1"/>
    </source>
</evidence>
<comment type="caution">
    <text evidence="2">The sequence shown here is derived from an EMBL/GenBank/DDBJ whole genome shotgun (WGS) entry which is preliminary data.</text>
</comment>
<dbReference type="Proteomes" id="UP000662314">
    <property type="component" value="Unassembled WGS sequence"/>
</dbReference>
<dbReference type="InterPro" id="IPR022017">
    <property type="entry name" value="BFA1-like_DUF3598"/>
</dbReference>
<dbReference type="Pfam" id="PF12204">
    <property type="entry name" value="DUF3598_N"/>
    <property type="match status" value="1"/>
</dbReference>
<feature type="domain" description="DUF3598" evidence="1">
    <location>
        <begin position="16"/>
        <end position="155"/>
    </location>
</feature>
<dbReference type="AlphaFoldDB" id="A0A8J7LHK0"/>
<dbReference type="EMBL" id="JAECZA010000220">
    <property type="protein sequence ID" value="MBH8576064.1"/>
    <property type="molecule type" value="Genomic_DNA"/>
</dbReference>
<accession>A0A8J7LHK0</accession>
<dbReference type="SUPFAM" id="SSF50814">
    <property type="entry name" value="Lipocalins"/>
    <property type="match status" value="1"/>
</dbReference>
<organism evidence="2 3">
    <name type="scientific">Dendronalium phyllosphericum CENA369</name>
    <dbReference type="NCBI Taxonomy" id="1725256"/>
    <lineage>
        <taxon>Bacteria</taxon>
        <taxon>Bacillati</taxon>
        <taxon>Cyanobacteriota</taxon>
        <taxon>Cyanophyceae</taxon>
        <taxon>Nostocales</taxon>
        <taxon>Nostocaceae</taxon>
        <taxon>Dendronalium</taxon>
        <taxon>Dendronalium phyllosphericum</taxon>
    </lineage>
</organism>